<dbReference type="InterPro" id="IPR050464">
    <property type="entry name" value="Zeta_carotene_desat/Oxidored"/>
</dbReference>
<comment type="cofactor">
    <cofactor evidence="1">
        <name>FAD</name>
        <dbReference type="ChEBI" id="CHEBI:57692"/>
    </cofactor>
</comment>
<dbReference type="InterPro" id="IPR006311">
    <property type="entry name" value="TAT_signal"/>
</dbReference>
<keyword evidence="6" id="KW-1185">Reference proteome</keyword>
<dbReference type="SUPFAM" id="SSF51905">
    <property type="entry name" value="FAD/NAD(P)-binding domain"/>
    <property type="match status" value="1"/>
</dbReference>
<dbReference type="InterPro" id="IPR036188">
    <property type="entry name" value="FAD/NAD-bd_sf"/>
</dbReference>
<protein>
    <submittedName>
        <fullName evidence="5">Protoporphyrinogen oxidase</fullName>
    </submittedName>
</protein>
<gene>
    <name evidence="5" type="ORF">Pan44_02200</name>
</gene>
<dbReference type="Gene3D" id="3.50.50.60">
    <property type="entry name" value="FAD/NAD(P)-binding domain"/>
    <property type="match status" value="1"/>
</dbReference>
<organism evidence="5 6">
    <name type="scientific">Caulifigura coniformis</name>
    <dbReference type="NCBI Taxonomy" id="2527983"/>
    <lineage>
        <taxon>Bacteria</taxon>
        <taxon>Pseudomonadati</taxon>
        <taxon>Planctomycetota</taxon>
        <taxon>Planctomycetia</taxon>
        <taxon>Planctomycetales</taxon>
        <taxon>Planctomycetaceae</taxon>
        <taxon>Caulifigura</taxon>
    </lineage>
</organism>
<evidence type="ECO:0000256" key="2">
    <source>
        <dbReference type="ARBA" id="ARBA00023002"/>
    </source>
</evidence>
<dbReference type="RefSeq" id="WP_145026433.1">
    <property type="nucleotide sequence ID" value="NZ_CP036271.1"/>
</dbReference>
<dbReference type="Pfam" id="PF01593">
    <property type="entry name" value="Amino_oxidase"/>
    <property type="match status" value="1"/>
</dbReference>
<dbReference type="PANTHER" id="PTHR42923">
    <property type="entry name" value="PROTOPORPHYRINOGEN OXIDASE"/>
    <property type="match status" value="1"/>
</dbReference>
<reference evidence="5 6" key="1">
    <citation type="submission" date="2019-02" db="EMBL/GenBank/DDBJ databases">
        <title>Deep-cultivation of Planctomycetes and their phenomic and genomic characterization uncovers novel biology.</title>
        <authorList>
            <person name="Wiegand S."/>
            <person name="Jogler M."/>
            <person name="Boedeker C."/>
            <person name="Pinto D."/>
            <person name="Vollmers J."/>
            <person name="Rivas-Marin E."/>
            <person name="Kohn T."/>
            <person name="Peeters S.H."/>
            <person name="Heuer A."/>
            <person name="Rast P."/>
            <person name="Oberbeckmann S."/>
            <person name="Bunk B."/>
            <person name="Jeske O."/>
            <person name="Meyerdierks A."/>
            <person name="Storesund J.E."/>
            <person name="Kallscheuer N."/>
            <person name="Luecker S."/>
            <person name="Lage O.M."/>
            <person name="Pohl T."/>
            <person name="Merkel B.J."/>
            <person name="Hornburger P."/>
            <person name="Mueller R.-W."/>
            <person name="Bruemmer F."/>
            <person name="Labrenz M."/>
            <person name="Spormann A.M."/>
            <person name="Op den Camp H."/>
            <person name="Overmann J."/>
            <person name="Amann R."/>
            <person name="Jetten M.S.M."/>
            <person name="Mascher T."/>
            <person name="Medema M.H."/>
            <person name="Devos D.P."/>
            <person name="Kaster A.-K."/>
            <person name="Ovreas L."/>
            <person name="Rohde M."/>
            <person name="Galperin M.Y."/>
            <person name="Jogler C."/>
        </authorList>
    </citation>
    <scope>NUCLEOTIDE SEQUENCE [LARGE SCALE GENOMIC DNA]</scope>
    <source>
        <strain evidence="5 6">Pan44</strain>
    </source>
</reference>
<evidence type="ECO:0000256" key="1">
    <source>
        <dbReference type="ARBA" id="ARBA00001974"/>
    </source>
</evidence>
<evidence type="ECO:0000256" key="3">
    <source>
        <dbReference type="PIRSR" id="PIRSR601613-1"/>
    </source>
</evidence>
<dbReference type="InterPro" id="IPR002937">
    <property type="entry name" value="Amino_oxidase"/>
</dbReference>
<dbReference type="PROSITE" id="PS51318">
    <property type="entry name" value="TAT"/>
    <property type="match status" value="1"/>
</dbReference>
<dbReference type="KEGG" id="ccos:Pan44_02200"/>
<keyword evidence="2" id="KW-0560">Oxidoreductase</keyword>
<feature type="domain" description="Amine oxidase" evidence="4">
    <location>
        <begin position="82"/>
        <end position="543"/>
    </location>
</feature>
<name>A0A517S7T8_9PLAN</name>
<dbReference type="EMBL" id="CP036271">
    <property type="protein sequence ID" value="QDT52211.1"/>
    <property type="molecule type" value="Genomic_DNA"/>
</dbReference>
<evidence type="ECO:0000313" key="5">
    <source>
        <dbReference type="EMBL" id="QDT52211.1"/>
    </source>
</evidence>
<dbReference type="InParanoid" id="A0A517S7T8"/>
<proteinExistence type="predicted"/>
<dbReference type="InterPro" id="IPR001613">
    <property type="entry name" value="Flavin_amine_oxidase"/>
</dbReference>
<evidence type="ECO:0000259" key="4">
    <source>
        <dbReference type="Pfam" id="PF01593"/>
    </source>
</evidence>
<dbReference type="OrthoDB" id="231484at2"/>
<sequence length="551" mass="60541">MELTTPRNQESPTTGLSRRDALKTLLSLPLATLPGCSSPPPFTGEIVGASASLGHRVRELAHLDVSRLPASEVDVVIVGGGLAGLSAAWRLQKADRSNVAILEVEPRVGGTAASGRSEVTPYPWGAHYVPTPGPDNPALLEILGELGGVESKNTDGSPVFAEHVLCREPEERVFHNGEWHEGLYPGDGASEDDLAELKRFQAEVDHWVAWRDDQQRRAFTLPLSSCSQHDEVTSLDRITMAAWLDEHGFRSPRLRWLVDYSCRDDYGSTIEQTSAWAGLFYFASRQSLPGTESAPLLTWPQGLGRIADHLASNLGDRIHTSTAALRVERSDAGTLHVVAWSAAENRLVRWTAPHVILAIPQFVVPYIVPALPEARKHACRAFEYGSWLVANVHLKDRPANHGFEPAWDNVFHDSRSLGYVTATHQTGRDHGPTVWTWYLPLSDRPPREARQWLQELTWEQASALVVADLETAHPDIRPLIARIDVMKWGHAMVRAAPGFLWGPHRAQAAAPWDGIHFAGTDLSGIPLCEEAVHHGVRAADEVLKQASGIKA</sequence>
<feature type="binding site" evidence="3">
    <location>
        <position position="438"/>
    </location>
    <ligand>
        <name>substrate</name>
    </ligand>
</feature>
<dbReference type="AlphaFoldDB" id="A0A517S7T8"/>
<evidence type="ECO:0000313" key="6">
    <source>
        <dbReference type="Proteomes" id="UP000315700"/>
    </source>
</evidence>
<dbReference type="GO" id="GO:0016491">
    <property type="term" value="F:oxidoreductase activity"/>
    <property type="evidence" value="ECO:0007669"/>
    <property type="project" value="UniProtKB-KW"/>
</dbReference>
<dbReference type="PRINTS" id="PR00757">
    <property type="entry name" value="AMINEOXDASEF"/>
</dbReference>
<accession>A0A517S7T8</accession>
<dbReference type="Proteomes" id="UP000315700">
    <property type="component" value="Chromosome"/>
</dbReference>